<dbReference type="PANTHER" id="PTHR46128">
    <property type="entry name" value="MITOCHONDRIAL GROUP I INTRON SPLICING FACTOR CCM1"/>
    <property type="match status" value="1"/>
</dbReference>
<dbReference type="PANTHER" id="PTHR46128:SF285">
    <property type="entry name" value="PENTATRICOPEPTIDE REPEAT-CONTAINING PROTEIN"/>
    <property type="match status" value="1"/>
</dbReference>
<dbReference type="OrthoDB" id="185373at2759"/>
<evidence type="ECO:0000313" key="5">
    <source>
        <dbReference type="EMBL" id="PIA34159.1"/>
    </source>
</evidence>
<organism evidence="5 6">
    <name type="scientific">Aquilegia coerulea</name>
    <name type="common">Rocky mountain columbine</name>
    <dbReference type="NCBI Taxonomy" id="218851"/>
    <lineage>
        <taxon>Eukaryota</taxon>
        <taxon>Viridiplantae</taxon>
        <taxon>Streptophyta</taxon>
        <taxon>Embryophyta</taxon>
        <taxon>Tracheophyta</taxon>
        <taxon>Spermatophyta</taxon>
        <taxon>Magnoliopsida</taxon>
        <taxon>Ranunculales</taxon>
        <taxon>Ranunculaceae</taxon>
        <taxon>Thalictroideae</taxon>
        <taxon>Aquilegia</taxon>
    </lineage>
</organism>
<feature type="repeat" description="PPR" evidence="3">
    <location>
        <begin position="668"/>
        <end position="702"/>
    </location>
</feature>
<dbReference type="NCBIfam" id="TIGR00756">
    <property type="entry name" value="PPR"/>
    <property type="match status" value="8"/>
</dbReference>
<feature type="repeat" description="PPR" evidence="3">
    <location>
        <begin position="531"/>
        <end position="565"/>
    </location>
</feature>
<proteinExistence type="inferred from homology"/>
<feature type="repeat" description="PPR" evidence="3">
    <location>
        <begin position="385"/>
        <end position="419"/>
    </location>
</feature>
<dbReference type="PROSITE" id="PS51375">
    <property type="entry name" value="PPR"/>
    <property type="match status" value="11"/>
</dbReference>
<sequence>MNGVAMRVGCHRIHLLSSVAMRVGCHRIHLLSSSSLTKSSYCHSSSETTTTITESNNHSKQKHEDFKSSKTKKAKTIARLINKESWSPTLESSLSQFSKHLSNTTVLQSIRLIRTSSKALKFFDWVQANNYIHTDQSYFELIELLGRTRNLNAARNLLFSIEKKSNGNVKLQDRFFNSLIRSYGQAGLLNEALKLFIKMKSVQVPPSVITFNSLFSILLRRGRTNMAKKLFDEMITSGVLPDVFTFNTLIRGFCMNSMVDDGFRVFNEMSKFQCNPDVITYNTLVDGLCRAGKVRIAHNVVKGMCRKSSDLNPNVVTYTTLIRGYCGKQCIGEALDVFDEMRGCGMRPNRITYNTLIQGLCEARKFDKIKEVLEGMIRGGEFTPDTCTFNTLINAHCSADKLDEAFEVFMKMKDLGVHPDSASYSILIRNLCQKREVLKAEELFDELSEKEILVRDEGCVPLVAAYNPIFEYLCANGKTKKAERVFRQLFKRGTQDPPAFKTLIMGNCKEGTFEAGYNLLVLMLRRDFVPDVEIYESLIEGFLKKNEPKFSLETLQKMLKSSHCPRTSTFHSILTAFVKEGCAREAASLVVLMLERKIRQNINLSTDTVVALFKDGLKDTAFEIIGLLHDNGYSIKMEEVVSFLCRNRKFLEAREVLLFSLEKQHNVNIEMYDKVITGLCKVKRAAEAFGLYYELIEKVSQPGLKYLRGLKEALEADGRLDEAEFVLKRINQKH</sequence>
<dbReference type="Pfam" id="PF01535">
    <property type="entry name" value="PPR"/>
    <property type="match status" value="2"/>
</dbReference>
<feature type="repeat" description="PPR" evidence="3">
    <location>
        <begin position="277"/>
        <end position="311"/>
    </location>
</feature>
<dbReference type="Gene3D" id="1.25.40.10">
    <property type="entry name" value="Tetratricopeptide repeat domain"/>
    <property type="match status" value="6"/>
</dbReference>
<evidence type="ECO:0008006" key="7">
    <source>
        <dbReference type="Google" id="ProtNLM"/>
    </source>
</evidence>
<dbReference type="FunCoup" id="A0A2G5CSC9">
    <property type="interactions" value="498"/>
</dbReference>
<accession>A0A2G5CSC9</accession>
<dbReference type="InParanoid" id="A0A2G5CSC9"/>
<feature type="repeat" description="PPR" evidence="3">
    <location>
        <begin position="207"/>
        <end position="241"/>
    </location>
</feature>
<feature type="repeat" description="PPR" evidence="3">
    <location>
        <begin position="314"/>
        <end position="348"/>
    </location>
</feature>
<dbReference type="Pfam" id="PF13041">
    <property type="entry name" value="PPR_2"/>
    <property type="match status" value="4"/>
</dbReference>
<evidence type="ECO:0000256" key="2">
    <source>
        <dbReference type="ARBA" id="ARBA00022737"/>
    </source>
</evidence>
<dbReference type="STRING" id="218851.A0A2G5CSC9"/>
<keyword evidence="2" id="KW-0677">Repeat</keyword>
<dbReference type="InterPro" id="IPR011990">
    <property type="entry name" value="TPR-like_helical_dom_sf"/>
</dbReference>
<keyword evidence="6" id="KW-1185">Reference proteome</keyword>
<evidence type="ECO:0000313" key="6">
    <source>
        <dbReference type="Proteomes" id="UP000230069"/>
    </source>
</evidence>
<reference evidence="5 6" key="1">
    <citation type="submission" date="2017-09" db="EMBL/GenBank/DDBJ databases">
        <title>WGS assembly of Aquilegia coerulea Goldsmith.</title>
        <authorList>
            <person name="Hodges S."/>
            <person name="Kramer E."/>
            <person name="Nordborg M."/>
            <person name="Tomkins J."/>
            <person name="Borevitz J."/>
            <person name="Derieg N."/>
            <person name="Yan J."/>
            <person name="Mihaltcheva S."/>
            <person name="Hayes R.D."/>
            <person name="Rokhsar D."/>
        </authorList>
    </citation>
    <scope>NUCLEOTIDE SEQUENCE [LARGE SCALE GENOMIC DNA]</scope>
    <source>
        <strain evidence="6">cv. Goldsmith</strain>
    </source>
</reference>
<dbReference type="Pfam" id="PF13812">
    <property type="entry name" value="PPR_3"/>
    <property type="match status" value="1"/>
</dbReference>
<evidence type="ECO:0000256" key="4">
    <source>
        <dbReference type="SAM" id="MobiDB-lite"/>
    </source>
</evidence>
<dbReference type="AlphaFoldDB" id="A0A2G5CSC9"/>
<dbReference type="InterPro" id="IPR002885">
    <property type="entry name" value="PPR_rpt"/>
</dbReference>
<feature type="repeat" description="PPR" evidence="3">
    <location>
        <begin position="242"/>
        <end position="276"/>
    </location>
</feature>
<protein>
    <recommendedName>
        <fullName evidence="7">Pentacotripeptide-repeat region of PRORP domain-containing protein</fullName>
    </recommendedName>
</protein>
<comment type="similarity">
    <text evidence="1">Belongs to the PPR family. P subfamily.</text>
</comment>
<name>A0A2G5CSC9_AQUCA</name>
<feature type="repeat" description="PPR" evidence="3">
    <location>
        <begin position="172"/>
        <end position="206"/>
    </location>
</feature>
<feature type="repeat" description="PPR" evidence="3">
    <location>
        <begin position="496"/>
        <end position="530"/>
    </location>
</feature>
<dbReference type="InterPro" id="IPR050872">
    <property type="entry name" value="PPR_P_subfamily"/>
</dbReference>
<gene>
    <name evidence="5" type="ORF">AQUCO_03800021v1</name>
</gene>
<feature type="region of interest" description="Disordered" evidence="4">
    <location>
        <begin position="50"/>
        <end position="71"/>
    </location>
</feature>
<dbReference type="Proteomes" id="UP000230069">
    <property type="component" value="Unassembled WGS sequence"/>
</dbReference>
<feature type="repeat" description="PPR" evidence="3">
    <location>
        <begin position="349"/>
        <end position="383"/>
    </location>
</feature>
<feature type="repeat" description="PPR" evidence="3">
    <location>
        <begin position="420"/>
        <end position="454"/>
    </location>
</feature>
<dbReference type="EMBL" id="KZ305055">
    <property type="protein sequence ID" value="PIA34159.1"/>
    <property type="molecule type" value="Genomic_DNA"/>
</dbReference>
<evidence type="ECO:0000256" key="3">
    <source>
        <dbReference type="PROSITE-ProRule" id="PRU00708"/>
    </source>
</evidence>
<evidence type="ECO:0000256" key="1">
    <source>
        <dbReference type="ARBA" id="ARBA00007626"/>
    </source>
</evidence>